<name>R3WN56_9ENTE</name>
<dbReference type="EMBL" id="AJAT01000007">
    <property type="protein sequence ID" value="EOL48872.1"/>
    <property type="molecule type" value="Genomic_DNA"/>
</dbReference>
<feature type="domain" description="WxL" evidence="2">
    <location>
        <begin position="27"/>
        <end position="260"/>
    </location>
</feature>
<evidence type="ECO:0000256" key="1">
    <source>
        <dbReference type="SAM" id="SignalP"/>
    </source>
</evidence>
<dbReference type="eggNOG" id="ENOG5032DZ2">
    <property type="taxonomic scope" value="Bacteria"/>
</dbReference>
<dbReference type="PATRIC" id="fig|1158610.3.peg.399"/>
<evidence type="ECO:0000313" key="3">
    <source>
        <dbReference type="EMBL" id="EOL48872.1"/>
    </source>
</evidence>
<evidence type="ECO:0000259" key="2">
    <source>
        <dbReference type="Pfam" id="PF13731"/>
    </source>
</evidence>
<keyword evidence="4" id="KW-1185">Reference proteome</keyword>
<dbReference type="OrthoDB" id="2339326at2"/>
<reference evidence="3 4" key="1">
    <citation type="submission" date="2013-02" db="EMBL/GenBank/DDBJ databases">
        <title>The Genome Sequence of Enterococcus phoeniculicola BAA-412.</title>
        <authorList>
            <consortium name="The Broad Institute Genome Sequencing Platform"/>
            <consortium name="The Broad Institute Genome Sequencing Center for Infectious Disease"/>
            <person name="Earl A.M."/>
            <person name="Gilmore M.S."/>
            <person name="Lebreton F."/>
            <person name="Walker B."/>
            <person name="Young S.K."/>
            <person name="Zeng Q."/>
            <person name="Gargeya S."/>
            <person name="Fitzgerald M."/>
            <person name="Haas B."/>
            <person name="Abouelleil A."/>
            <person name="Alvarado L."/>
            <person name="Arachchi H.M."/>
            <person name="Berlin A.M."/>
            <person name="Chapman S.B."/>
            <person name="Dewar J."/>
            <person name="Goldberg J."/>
            <person name="Griggs A."/>
            <person name="Gujja S."/>
            <person name="Hansen M."/>
            <person name="Howarth C."/>
            <person name="Imamovic A."/>
            <person name="Larimer J."/>
            <person name="McCowan C."/>
            <person name="Murphy C."/>
            <person name="Neiman D."/>
            <person name="Pearson M."/>
            <person name="Priest M."/>
            <person name="Roberts A."/>
            <person name="Saif S."/>
            <person name="Shea T."/>
            <person name="Sisk P."/>
            <person name="Sykes S."/>
            <person name="Wortman J."/>
            <person name="Nusbaum C."/>
            <person name="Birren B."/>
        </authorList>
    </citation>
    <scope>NUCLEOTIDE SEQUENCE [LARGE SCALE GENOMIC DNA]</scope>
    <source>
        <strain evidence="3 4">ATCC BAA-412</strain>
    </source>
</reference>
<feature type="signal peptide" evidence="1">
    <location>
        <begin position="1"/>
        <end position="23"/>
    </location>
</feature>
<dbReference type="RefSeq" id="WP_010767098.1">
    <property type="nucleotide sequence ID" value="NZ_ASWE01000004.1"/>
</dbReference>
<accession>R3WN56</accession>
<protein>
    <recommendedName>
        <fullName evidence="2">WxL domain-containing protein</fullName>
    </recommendedName>
</protein>
<dbReference type="InterPro" id="IPR027994">
    <property type="entry name" value="WxL_dom"/>
</dbReference>
<dbReference type="STRING" id="154621.RV11_GL000827"/>
<dbReference type="HOGENOM" id="CLU_067278_1_1_9"/>
<feature type="chain" id="PRO_5039382325" description="WxL domain-containing protein" evidence="1">
    <location>
        <begin position="24"/>
        <end position="260"/>
    </location>
</feature>
<comment type="caution">
    <text evidence="3">The sequence shown here is derived from an EMBL/GenBank/DDBJ whole genome shotgun (WGS) entry which is preliminary data.</text>
</comment>
<dbReference type="AlphaFoldDB" id="R3WN56"/>
<evidence type="ECO:0000313" key="4">
    <source>
        <dbReference type="Proteomes" id="UP000013785"/>
    </source>
</evidence>
<proteinExistence type="predicted"/>
<gene>
    <name evidence="3" type="ORF">UC3_00423</name>
</gene>
<keyword evidence="1" id="KW-0732">Signal</keyword>
<dbReference type="Proteomes" id="UP000013785">
    <property type="component" value="Unassembled WGS sequence"/>
</dbReference>
<organism evidence="3 4">
    <name type="scientific">Enterococcus phoeniculicola ATCC BAA-412</name>
    <dbReference type="NCBI Taxonomy" id="1158610"/>
    <lineage>
        <taxon>Bacteria</taxon>
        <taxon>Bacillati</taxon>
        <taxon>Bacillota</taxon>
        <taxon>Bacilli</taxon>
        <taxon>Lactobacillales</taxon>
        <taxon>Enterococcaceae</taxon>
        <taxon>Enterococcus</taxon>
    </lineage>
</organism>
<dbReference type="Pfam" id="PF13731">
    <property type="entry name" value="WxL"/>
    <property type="match status" value="1"/>
</dbReference>
<sequence length="260" mass="28530">MKKLILSPFLLASLSLMIVGPLAVDSHAVESKGSVTFEGEYPWDKVDPENPGEIIDPGESETAGKSLRLDFVPTLDFNQQVISSEDQLYPAKAQLFHSETPARANYVQVSDFRGTGKGWTLQLSQDYQFRNPEDQNTILNGAVISLNHSWANSSNEKTGKPLVQKDVIEMNPGTTYDLAKAEPGSGEGTWLISFGASADNQFSMKNTLEAMVSDGKPETDPVYKQDVYVNHAVSLLVPGKTEKKATTYQTVLTWTLSELP</sequence>